<dbReference type="HOGENOM" id="CLU_834141_0_0_1"/>
<organism evidence="2 3">
    <name type="scientific">Aspergillus terreus (strain NIH 2624 / FGSC A1156)</name>
    <dbReference type="NCBI Taxonomy" id="341663"/>
    <lineage>
        <taxon>Eukaryota</taxon>
        <taxon>Fungi</taxon>
        <taxon>Dikarya</taxon>
        <taxon>Ascomycota</taxon>
        <taxon>Pezizomycotina</taxon>
        <taxon>Eurotiomycetes</taxon>
        <taxon>Eurotiomycetidae</taxon>
        <taxon>Eurotiales</taxon>
        <taxon>Aspergillaceae</taxon>
        <taxon>Aspergillus</taxon>
        <taxon>Aspergillus subgen. Circumdati</taxon>
    </lineage>
</organism>
<proteinExistence type="predicted"/>
<name>Q0CUI1_ASPTN</name>
<dbReference type="RefSeq" id="XP_001211831.1">
    <property type="nucleotide sequence ID" value="XM_001211831.1"/>
</dbReference>
<evidence type="ECO:0000313" key="3">
    <source>
        <dbReference type="Proteomes" id="UP000007963"/>
    </source>
</evidence>
<accession>Q0CUI1</accession>
<evidence type="ECO:0000256" key="1">
    <source>
        <dbReference type="SAM" id="SignalP"/>
    </source>
</evidence>
<reference evidence="3" key="1">
    <citation type="submission" date="2005-09" db="EMBL/GenBank/DDBJ databases">
        <title>Annotation of the Aspergillus terreus NIH2624 genome.</title>
        <authorList>
            <person name="Birren B.W."/>
            <person name="Lander E.S."/>
            <person name="Galagan J.E."/>
            <person name="Nusbaum C."/>
            <person name="Devon K."/>
            <person name="Henn M."/>
            <person name="Ma L.-J."/>
            <person name="Jaffe D.B."/>
            <person name="Butler J."/>
            <person name="Alvarez P."/>
            <person name="Gnerre S."/>
            <person name="Grabherr M."/>
            <person name="Kleber M."/>
            <person name="Mauceli E.W."/>
            <person name="Brockman W."/>
            <person name="Rounsley S."/>
            <person name="Young S.K."/>
            <person name="LaButti K."/>
            <person name="Pushparaj V."/>
            <person name="DeCaprio D."/>
            <person name="Crawford M."/>
            <person name="Koehrsen M."/>
            <person name="Engels R."/>
            <person name="Montgomery P."/>
            <person name="Pearson M."/>
            <person name="Howarth C."/>
            <person name="Larson L."/>
            <person name="Luoma S."/>
            <person name="White J."/>
            <person name="Alvarado L."/>
            <person name="Kodira C.D."/>
            <person name="Zeng Q."/>
            <person name="Oleary S."/>
            <person name="Yandava C."/>
            <person name="Denning D.W."/>
            <person name="Nierman W.C."/>
            <person name="Milne T."/>
            <person name="Madden K."/>
        </authorList>
    </citation>
    <scope>NUCLEOTIDE SEQUENCE [LARGE SCALE GENOMIC DNA]</scope>
    <source>
        <strain evidence="3">NIH 2624 / FGSC A1156</strain>
    </source>
</reference>
<dbReference type="GeneID" id="4317312"/>
<gene>
    <name evidence="2" type="ORF">ATEG_02653</name>
</gene>
<dbReference type="Proteomes" id="UP000007963">
    <property type="component" value="Unassembled WGS sequence"/>
</dbReference>
<keyword evidence="1" id="KW-0732">Signal</keyword>
<protein>
    <recommendedName>
        <fullName evidence="4">Bacterial repeat domain-containing protein</fullName>
    </recommendedName>
</protein>
<dbReference type="OrthoDB" id="2218962at2759"/>
<dbReference type="VEuPathDB" id="FungiDB:ATEG_02653"/>
<feature type="signal peptide" evidence="1">
    <location>
        <begin position="1"/>
        <end position="23"/>
    </location>
</feature>
<sequence length="333" mass="35680">MISQTLKLASLLAFCGLSGLVSADCDLHNTLTEPMTEPETRTSLCQTMGPDSWTFALDVSEVSVPTFDGDNPLEGVAGNTAFIVYNNDCIPIGIYSPDDEGNDCGVTYWINDIGLPYDIAISQVNFDVGAPSFTINYANGAYMIGENGATCQDISDGLYAEQACHAAFPINGEPEGTHFAGWVGNDGIIRISTRLKAPISDAWLDPKRFFSLTAVAIDVNPFFDMYCRVFAWASGQEDFSGIDDFGGILDELAPCCSPFAGVPVVDVVGLFAPGRDGGSHCSGIVGASMVLNTLDLLLYELSKVILLKEKSGACLLQYYDRTVAYLVVSSMIQ</sequence>
<feature type="chain" id="PRO_5004170621" description="Bacterial repeat domain-containing protein" evidence="1">
    <location>
        <begin position="24"/>
        <end position="333"/>
    </location>
</feature>
<dbReference type="EMBL" id="CH476596">
    <property type="protein sequence ID" value="EAU37615.1"/>
    <property type="molecule type" value="Genomic_DNA"/>
</dbReference>
<dbReference type="AlphaFoldDB" id="Q0CUI1"/>
<dbReference type="STRING" id="341663.Q0CUI1"/>
<evidence type="ECO:0008006" key="4">
    <source>
        <dbReference type="Google" id="ProtNLM"/>
    </source>
</evidence>
<evidence type="ECO:0000313" key="2">
    <source>
        <dbReference type="EMBL" id="EAU37615.1"/>
    </source>
</evidence>